<dbReference type="GeneID" id="69117730"/>
<proteinExistence type="predicted"/>
<evidence type="ECO:0000313" key="2">
    <source>
        <dbReference type="EMBL" id="MFC3476361.1"/>
    </source>
</evidence>
<accession>A0ABD5NAK8</accession>
<dbReference type="Pfam" id="PF19113">
    <property type="entry name" value="DUF5799"/>
    <property type="match status" value="1"/>
</dbReference>
<evidence type="ECO:0000256" key="1">
    <source>
        <dbReference type="SAM" id="MobiDB-lite"/>
    </source>
</evidence>
<gene>
    <name evidence="2" type="ORF">ACFOKC_01345</name>
</gene>
<dbReference type="EMBL" id="JBHRWN010000002">
    <property type="protein sequence ID" value="MFC3476361.1"/>
    <property type="molecule type" value="Genomic_DNA"/>
</dbReference>
<organism evidence="2 3">
    <name type="scientific">Halobacterium litoreum</name>
    <dbReference type="NCBI Taxonomy" id="2039234"/>
    <lineage>
        <taxon>Archaea</taxon>
        <taxon>Methanobacteriati</taxon>
        <taxon>Methanobacteriota</taxon>
        <taxon>Stenosarchaea group</taxon>
        <taxon>Halobacteria</taxon>
        <taxon>Halobacteriales</taxon>
        <taxon>Halobacteriaceae</taxon>
        <taxon>Halobacterium</taxon>
    </lineage>
</organism>
<name>A0ABD5NAK8_9EURY</name>
<keyword evidence="3" id="KW-1185">Reference proteome</keyword>
<reference evidence="2 3" key="1">
    <citation type="journal article" date="2019" name="Int. J. Syst. Evol. Microbiol.">
        <title>The Global Catalogue of Microorganisms (GCM) 10K type strain sequencing project: providing services to taxonomists for standard genome sequencing and annotation.</title>
        <authorList>
            <consortium name="The Broad Institute Genomics Platform"/>
            <consortium name="The Broad Institute Genome Sequencing Center for Infectious Disease"/>
            <person name="Wu L."/>
            <person name="Ma J."/>
        </authorList>
    </citation>
    <scope>NUCLEOTIDE SEQUENCE [LARGE SCALE GENOMIC DNA]</scope>
    <source>
        <strain evidence="2 3">CGMCC 1.12562</strain>
    </source>
</reference>
<feature type="compositionally biased region" description="Gly residues" evidence="1">
    <location>
        <begin position="81"/>
        <end position="96"/>
    </location>
</feature>
<dbReference type="InterPro" id="IPR043821">
    <property type="entry name" value="DUF5799"/>
</dbReference>
<evidence type="ECO:0000313" key="3">
    <source>
        <dbReference type="Proteomes" id="UP001595660"/>
    </source>
</evidence>
<sequence>MSDGWQDRIVGARMAVDQKFGDRIRGSSLSRPQWGLVMTAVEFEIENPDDPENAEIAADTSKLEHVLPEMQNVDDQMNAMAGGGGNGGSSSGGVVGGIKDALGLGGSDDDGSEELEREATQLAGEYADELQAHLEDEGRFEDVCRAAVRERDPSEN</sequence>
<feature type="region of interest" description="Disordered" evidence="1">
    <location>
        <begin position="76"/>
        <end position="117"/>
    </location>
</feature>
<dbReference type="Proteomes" id="UP001595660">
    <property type="component" value="Unassembled WGS sequence"/>
</dbReference>
<feature type="compositionally biased region" description="Acidic residues" evidence="1">
    <location>
        <begin position="107"/>
        <end position="116"/>
    </location>
</feature>
<comment type="caution">
    <text evidence="2">The sequence shown here is derived from an EMBL/GenBank/DDBJ whole genome shotgun (WGS) entry which is preliminary data.</text>
</comment>
<dbReference type="RefSeq" id="WP_232572488.1">
    <property type="nucleotide sequence ID" value="NZ_CP089466.1"/>
</dbReference>
<dbReference type="AlphaFoldDB" id="A0ABD5NAK8"/>
<protein>
    <submittedName>
        <fullName evidence="2">DUF5799 family protein</fullName>
    </submittedName>
</protein>